<gene>
    <name evidence="1" type="ORF">YC6258_03901</name>
</gene>
<accession>A0A0C5VMH9</accession>
<protein>
    <submittedName>
        <fullName evidence="1">Uncharacterized protein</fullName>
    </submittedName>
</protein>
<dbReference type="EMBL" id="CP007142">
    <property type="protein sequence ID" value="AJQ95937.1"/>
    <property type="molecule type" value="Genomic_DNA"/>
</dbReference>
<evidence type="ECO:0000313" key="1">
    <source>
        <dbReference type="EMBL" id="AJQ95937.1"/>
    </source>
</evidence>
<organism evidence="1 2">
    <name type="scientific">Gynuella sunshinyii YC6258</name>
    <dbReference type="NCBI Taxonomy" id="1445510"/>
    <lineage>
        <taxon>Bacteria</taxon>
        <taxon>Pseudomonadati</taxon>
        <taxon>Pseudomonadota</taxon>
        <taxon>Gammaproteobacteria</taxon>
        <taxon>Oceanospirillales</taxon>
        <taxon>Saccharospirillaceae</taxon>
        <taxon>Gynuella</taxon>
    </lineage>
</organism>
<sequence>MAKLKTESQLWNSLQKVNPPALSKIKLINQVVLYILLQAKEKEDQKDDCLVKDLCPPGKDDKAIRKELTKLVDTGMVKRYNLKKPVLVKGLRPCVIGYRLTAKGKTSLKLLDNLFT</sequence>
<keyword evidence="2" id="KW-1185">Reference proteome</keyword>
<reference evidence="1 2" key="1">
    <citation type="submission" date="2014-01" db="EMBL/GenBank/DDBJ databases">
        <title>Full genme sequencing of cellulolytic bacterium Gynuella sunshinyii YC6258T gen. nov., sp. nov.</title>
        <authorList>
            <person name="Khan H."/>
            <person name="Chung E.J."/>
            <person name="Chung Y.R."/>
        </authorList>
    </citation>
    <scope>NUCLEOTIDE SEQUENCE [LARGE SCALE GENOMIC DNA]</scope>
    <source>
        <strain evidence="1 2">YC6258</strain>
    </source>
</reference>
<dbReference type="KEGG" id="gsn:YC6258_03901"/>
<evidence type="ECO:0000313" key="2">
    <source>
        <dbReference type="Proteomes" id="UP000032266"/>
    </source>
</evidence>
<name>A0A0C5VMH9_9GAMM</name>
<dbReference type="Proteomes" id="UP000032266">
    <property type="component" value="Chromosome"/>
</dbReference>
<proteinExistence type="predicted"/>
<dbReference type="HOGENOM" id="CLU_2093400_0_0_6"/>
<dbReference type="RefSeq" id="WP_044618083.1">
    <property type="nucleotide sequence ID" value="NZ_CP007142.1"/>
</dbReference>
<dbReference type="AlphaFoldDB" id="A0A0C5VMH9"/>